<dbReference type="EMBL" id="UINC01014037">
    <property type="protein sequence ID" value="SVA60152.1"/>
    <property type="molecule type" value="Genomic_DNA"/>
</dbReference>
<dbReference type="NCBIfam" id="TIGR02433">
    <property type="entry name" value="lysidine_TilS_C"/>
    <property type="match status" value="1"/>
</dbReference>
<dbReference type="InterPro" id="IPR012796">
    <property type="entry name" value="Lysidine-tRNA-synth_C"/>
</dbReference>
<evidence type="ECO:0000313" key="10">
    <source>
        <dbReference type="EMBL" id="SVA60152.1"/>
    </source>
</evidence>
<dbReference type="GO" id="GO:0005737">
    <property type="term" value="C:cytoplasm"/>
    <property type="evidence" value="ECO:0007669"/>
    <property type="project" value="UniProtKB-SubCell"/>
</dbReference>
<keyword evidence="3" id="KW-0963">Cytoplasm</keyword>
<sequence length="474" mass="52897">MKPVSLRETVINSVHSHSLSGRALSLAVSGGPDSMAMAHVLITNNHEVNAEIEILHFNHQIRGKEAKSDSDFVKNFFESLDVPTFVTKGNVRALSKKNKMSLEAAARTARYEFFATHICESKRNSVLTLGHNFDDQAETILMHTIRGSGLNGLRGMAEFSTQTIQGLGLKIFRPLLSVNRESVLKYCEDHNIPWKADSTNFSKKYTRNSIRLELIPFLKKYNPEISQSLVKLGSLATRDHDYIQSKIEEIWPSIATTSNGVIVLSISRLQQLDASLTWRILKKAATNIKGDDHNLTYNHIALMLDITKGSSGRSVNLPGKVITTKSYDNLLVFKSDSDFLAAPISNQPTLIATPGTTVTERWKILASFPGNCSSERSDLKKRLSTFLNKDLIREPLWVRSRNPGDAFQPSGMKNTKKLQDFMVDSKIPRIDRDSVPLILSNKGIAAVVGWRVAEWAVPSKGDHSLYIEFDSAKF</sequence>
<dbReference type="SMART" id="SM00977">
    <property type="entry name" value="TilS_C"/>
    <property type="match status" value="1"/>
</dbReference>
<dbReference type="InterPro" id="IPR012094">
    <property type="entry name" value="tRNA_Ile_lys_synt"/>
</dbReference>
<protein>
    <recommendedName>
        <fullName evidence="2">tRNA(Ile)-lysidine synthetase</fullName>
        <ecNumber evidence="2">6.3.4.19</ecNumber>
    </recommendedName>
</protein>
<dbReference type="Gene3D" id="3.40.50.620">
    <property type="entry name" value="HUPs"/>
    <property type="match status" value="1"/>
</dbReference>
<dbReference type="CDD" id="cd01992">
    <property type="entry name" value="TilS_N"/>
    <property type="match status" value="1"/>
</dbReference>
<dbReference type="GO" id="GO:0008033">
    <property type="term" value="P:tRNA processing"/>
    <property type="evidence" value="ECO:0007669"/>
    <property type="project" value="UniProtKB-KW"/>
</dbReference>
<dbReference type="PANTHER" id="PTHR43033">
    <property type="entry name" value="TRNA(ILE)-LYSIDINE SYNTHASE-RELATED"/>
    <property type="match status" value="1"/>
</dbReference>
<dbReference type="SUPFAM" id="SSF82829">
    <property type="entry name" value="MesJ substrate recognition domain-like"/>
    <property type="match status" value="1"/>
</dbReference>
<evidence type="ECO:0000256" key="2">
    <source>
        <dbReference type="ARBA" id="ARBA00013267"/>
    </source>
</evidence>
<evidence type="ECO:0000259" key="9">
    <source>
        <dbReference type="SMART" id="SM00977"/>
    </source>
</evidence>
<proteinExistence type="inferred from homology"/>
<dbReference type="Gene3D" id="1.20.59.20">
    <property type="match status" value="1"/>
</dbReference>
<keyword evidence="6" id="KW-0547">Nucleotide-binding</keyword>
<dbReference type="AlphaFoldDB" id="A0A381X6G5"/>
<dbReference type="SUPFAM" id="SSF56037">
    <property type="entry name" value="PheT/TilS domain"/>
    <property type="match status" value="1"/>
</dbReference>
<evidence type="ECO:0000256" key="3">
    <source>
        <dbReference type="ARBA" id="ARBA00022490"/>
    </source>
</evidence>
<dbReference type="InterPro" id="IPR011063">
    <property type="entry name" value="TilS/TtcA_N"/>
</dbReference>
<dbReference type="GO" id="GO:0005524">
    <property type="term" value="F:ATP binding"/>
    <property type="evidence" value="ECO:0007669"/>
    <property type="project" value="UniProtKB-KW"/>
</dbReference>
<reference evidence="10" key="1">
    <citation type="submission" date="2018-05" db="EMBL/GenBank/DDBJ databases">
        <authorList>
            <person name="Lanie J.A."/>
            <person name="Ng W.-L."/>
            <person name="Kazmierczak K.M."/>
            <person name="Andrzejewski T.M."/>
            <person name="Davidsen T.M."/>
            <person name="Wayne K.J."/>
            <person name="Tettelin H."/>
            <person name="Glass J.I."/>
            <person name="Rusch D."/>
            <person name="Podicherti R."/>
            <person name="Tsui H.-C.T."/>
            <person name="Winkler M.E."/>
        </authorList>
    </citation>
    <scope>NUCLEOTIDE SEQUENCE</scope>
</reference>
<comment type="catalytic activity">
    <reaction evidence="8">
        <text>cytidine(34) in tRNA(Ile2) + L-lysine + ATP = lysidine(34) in tRNA(Ile2) + AMP + diphosphate + H(+)</text>
        <dbReference type="Rhea" id="RHEA:43744"/>
        <dbReference type="Rhea" id="RHEA-COMP:10625"/>
        <dbReference type="Rhea" id="RHEA-COMP:10670"/>
        <dbReference type="ChEBI" id="CHEBI:15378"/>
        <dbReference type="ChEBI" id="CHEBI:30616"/>
        <dbReference type="ChEBI" id="CHEBI:32551"/>
        <dbReference type="ChEBI" id="CHEBI:33019"/>
        <dbReference type="ChEBI" id="CHEBI:82748"/>
        <dbReference type="ChEBI" id="CHEBI:83665"/>
        <dbReference type="ChEBI" id="CHEBI:456215"/>
        <dbReference type="EC" id="6.3.4.19"/>
    </reaction>
</comment>
<comment type="subcellular location">
    <subcellularLocation>
        <location evidence="1">Cytoplasm</location>
    </subcellularLocation>
</comment>
<feature type="domain" description="Lysidine-tRNA(Ile) synthetase C-terminal" evidence="9">
    <location>
        <begin position="396"/>
        <end position="469"/>
    </location>
</feature>
<name>A0A381X6G5_9ZZZZ</name>
<dbReference type="Pfam" id="PF01171">
    <property type="entry name" value="ATP_bind_3"/>
    <property type="match status" value="1"/>
</dbReference>
<dbReference type="InterPro" id="IPR014729">
    <property type="entry name" value="Rossmann-like_a/b/a_fold"/>
</dbReference>
<evidence type="ECO:0000256" key="4">
    <source>
        <dbReference type="ARBA" id="ARBA00022598"/>
    </source>
</evidence>
<dbReference type="PANTHER" id="PTHR43033:SF1">
    <property type="entry name" value="TRNA(ILE)-LYSIDINE SYNTHASE-RELATED"/>
    <property type="match status" value="1"/>
</dbReference>
<evidence type="ECO:0000256" key="1">
    <source>
        <dbReference type="ARBA" id="ARBA00004496"/>
    </source>
</evidence>
<evidence type="ECO:0000256" key="7">
    <source>
        <dbReference type="ARBA" id="ARBA00022840"/>
    </source>
</evidence>
<dbReference type="InterPro" id="IPR012795">
    <property type="entry name" value="tRNA_Ile_lys_synt_N"/>
</dbReference>
<dbReference type="GO" id="GO:0032267">
    <property type="term" value="F:tRNA(Ile)-lysidine synthase activity"/>
    <property type="evidence" value="ECO:0007669"/>
    <property type="project" value="UniProtKB-EC"/>
</dbReference>
<accession>A0A381X6G5</accession>
<evidence type="ECO:0000256" key="8">
    <source>
        <dbReference type="ARBA" id="ARBA00048539"/>
    </source>
</evidence>
<keyword evidence="4" id="KW-0436">Ligase</keyword>
<dbReference type="SUPFAM" id="SSF52402">
    <property type="entry name" value="Adenine nucleotide alpha hydrolases-like"/>
    <property type="match status" value="1"/>
</dbReference>
<evidence type="ECO:0000256" key="6">
    <source>
        <dbReference type="ARBA" id="ARBA00022741"/>
    </source>
</evidence>
<dbReference type="HAMAP" id="MF_01161">
    <property type="entry name" value="tRNA_Ile_lys_synt"/>
    <property type="match status" value="1"/>
</dbReference>
<dbReference type="NCBIfam" id="TIGR02432">
    <property type="entry name" value="lysidine_TilS_N"/>
    <property type="match status" value="1"/>
</dbReference>
<evidence type="ECO:0000256" key="5">
    <source>
        <dbReference type="ARBA" id="ARBA00022694"/>
    </source>
</evidence>
<keyword evidence="5" id="KW-0819">tRNA processing</keyword>
<dbReference type="EC" id="6.3.4.19" evidence="2"/>
<dbReference type="Pfam" id="PF11734">
    <property type="entry name" value="TilS_C"/>
    <property type="match status" value="1"/>
</dbReference>
<gene>
    <name evidence="10" type="ORF">METZ01_LOCUS113006</name>
</gene>
<keyword evidence="7" id="KW-0067">ATP-binding</keyword>
<organism evidence="10">
    <name type="scientific">marine metagenome</name>
    <dbReference type="NCBI Taxonomy" id="408172"/>
    <lineage>
        <taxon>unclassified sequences</taxon>
        <taxon>metagenomes</taxon>
        <taxon>ecological metagenomes</taxon>
    </lineage>
</organism>